<dbReference type="InterPro" id="IPR020904">
    <property type="entry name" value="Sc_DH/Rdtase_CS"/>
</dbReference>
<dbReference type="PANTHER" id="PTHR42901:SF1">
    <property type="entry name" value="ALCOHOL DEHYDROGENASE"/>
    <property type="match status" value="1"/>
</dbReference>
<dbReference type="GO" id="GO:0016491">
    <property type="term" value="F:oxidoreductase activity"/>
    <property type="evidence" value="ECO:0007669"/>
    <property type="project" value="UniProtKB-KW"/>
</dbReference>
<dbReference type="RefSeq" id="WP_104232336.1">
    <property type="nucleotide sequence ID" value="NZ_PSNW01000018.1"/>
</dbReference>
<keyword evidence="2" id="KW-0560">Oxidoreductase</keyword>
<accession>A0A2S5TAM9</accession>
<comment type="similarity">
    <text evidence="1">Belongs to the short-chain dehydrogenases/reductases (SDR) family.</text>
</comment>
<comment type="caution">
    <text evidence="3">The sequence shown here is derived from an EMBL/GenBank/DDBJ whole genome shotgun (WGS) entry which is preliminary data.</text>
</comment>
<dbReference type="InterPro" id="IPR036291">
    <property type="entry name" value="NAD(P)-bd_dom_sf"/>
</dbReference>
<evidence type="ECO:0000313" key="4">
    <source>
        <dbReference type="Proteomes" id="UP000238220"/>
    </source>
</evidence>
<protein>
    <submittedName>
        <fullName evidence="3">SDR family oxidoreductase</fullName>
    </submittedName>
</protein>
<reference evidence="3 4" key="1">
    <citation type="submission" date="2018-02" db="EMBL/GenBank/DDBJ databases">
        <title>Genome sequencing of Solimonas sp. HR-BB.</title>
        <authorList>
            <person name="Lee Y."/>
            <person name="Jeon C.O."/>
        </authorList>
    </citation>
    <scope>NUCLEOTIDE SEQUENCE [LARGE SCALE GENOMIC DNA]</scope>
    <source>
        <strain evidence="3 4">HR-BB</strain>
    </source>
</reference>
<proteinExistence type="inferred from homology"/>
<dbReference type="EMBL" id="PSNW01000018">
    <property type="protein sequence ID" value="PPE71897.1"/>
    <property type="molecule type" value="Genomic_DNA"/>
</dbReference>
<dbReference type="SUPFAM" id="SSF51735">
    <property type="entry name" value="NAD(P)-binding Rossmann-fold domains"/>
    <property type="match status" value="1"/>
</dbReference>
<organism evidence="3 4">
    <name type="scientific">Solimonas fluminis</name>
    <dbReference type="NCBI Taxonomy" id="2086571"/>
    <lineage>
        <taxon>Bacteria</taxon>
        <taxon>Pseudomonadati</taxon>
        <taxon>Pseudomonadota</taxon>
        <taxon>Gammaproteobacteria</taxon>
        <taxon>Nevskiales</taxon>
        <taxon>Nevskiaceae</taxon>
        <taxon>Solimonas</taxon>
    </lineage>
</organism>
<dbReference type="Gene3D" id="3.40.50.720">
    <property type="entry name" value="NAD(P)-binding Rossmann-like Domain"/>
    <property type="match status" value="1"/>
</dbReference>
<dbReference type="PROSITE" id="PS00061">
    <property type="entry name" value="ADH_SHORT"/>
    <property type="match status" value="1"/>
</dbReference>
<evidence type="ECO:0000256" key="1">
    <source>
        <dbReference type="ARBA" id="ARBA00006484"/>
    </source>
</evidence>
<gene>
    <name evidence="3" type="ORF">C3942_21020</name>
</gene>
<dbReference type="Pfam" id="PF00106">
    <property type="entry name" value="adh_short"/>
    <property type="match status" value="1"/>
</dbReference>
<keyword evidence="4" id="KW-1185">Reference proteome</keyword>
<dbReference type="PANTHER" id="PTHR42901">
    <property type="entry name" value="ALCOHOL DEHYDROGENASE"/>
    <property type="match status" value="1"/>
</dbReference>
<dbReference type="AlphaFoldDB" id="A0A2S5TAM9"/>
<name>A0A2S5TAM9_9GAMM</name>
<evidence type="ECO:0000313" key="3">
    <source>
        <dbReference type="EMBL" id="PPE71897.1"/>
    </source>
</evidence>
<sequence length="245" mass="26277">MLPENYQPAAGLLKDRVILVTGAGDGLGKAAARAFARHGATVVLLGRTVKKLEATYDTIEQAGGPVPAIYPMNLGGASWNDHGELAATLGREFGRLDGILHCAAHFKAFARMQDVEPREWIENLQVNLTAAFAITSQCLPLLEQSADASVVFCSDRAGREAKPFHGAYGVAKAGLENLSRAWALETADRPQLRFNSYCPPPLRTGLRQKGYPGEVLDSLPPADSVTPQLLWLLGPDSRGQSGKAF</sequence>
<dbReference type="PRINTS" id="PR00081">
    <property type="entry name" value="GDHRDH"/>
</dbReference>
<dbReference type="Proteomes" id="UP000238220">
    <property type="component" value="Unassembled WGS sequence"/>
</dbReference>
<evidence type="ECO:0000256" key="2">
    <source>
        <dbReference type="ARBA" id="ARBA00023002"/>
    </source>
</evidence>
<dbReference type="InterPro" id="IPR002347">
    <property type="entry name" value="SDR_fam"/>
</dbReference>
<dbReference type="OrthoDB" id="9790785at2"/>